<dbReference type="AlphaFoldDB" id="A0AAN6KAN4"/>
<accession>A0AAN6KAN4</accession>
<evidence type="ECO:0000256" key="1">
    <source>
        <dbReference type="SAM" id="MobiDB-lite"/>
    </source>
</evidence>
<protein>
    <submittedName>
        <fullName evidence="2">Uncharacterized protein</fullName>
    </submittedName>
</protein>
<reference evidence="2" key="1">
    <citation type="submission" date="2023-06" db="EMBL/GenBank/DDBJ databases">
        <title>Black Yeasts Isolated from many extreme environments.</title>
        <authorList>
            <person name="Coleine C."/>
            <person name="Stajich J.E."/>
            <person name="Selbmann L."/>
        </authorList>
    </citation>
    <scope>NUCLEOTIDE SEQUENCE</scope>
    <source>
        <strain evidence="2">CCFEE 5200</strain>
    </source>
</reference>
<sequence>MTHVSTAKQLTAWGHTLGVVPTRRSKDMREPTAISLIKSNFMNGSLSHQLFNERPVCSQLKMGCLYQTRDTFGDRWHATGGLRAWTTHGLPPTQDPVKSHDSSDKAEDDEGVFRDVEHHRKVPKDRSDGAPTQDANAVIYNAANNLFPNSEFGENMYYCGC</sequence>
<dbReference type="EMBL" id="JAUJLE010000167">
    <property type="protein sequence ID" value="KAK0972670.1"/>
    <property type="molecule type" value="Genomic_DNA"/>
</dbReference>
<proteinExistence type="predicted"/>
<keyword evidence="3" id="KW-1185">Reference proteome</keyword>
<evidence type="ECO:0000313" key="2">
    <source>
        <dbReference type="EMBL" id="KAK0972670.1"/>
    </source>
</evidence>
<feature type="compositionally biased region" description="Basic and acidic residues" evidence="1">
    <location>
        <begin position="97"/>
        <end position="128"/>
    </location>
</feature>
<gene>
    <name evidence="2" type="ORF">LTR91_015048</name>
</gene>
<name>A0AAN6KAN4_9PEZI</name>
<organism evidence="2 3">
    <name type="scientific">Friedmanniomyces endolithicus</name>
    <dbReference type="NCBI Taxonomy" id="329885"/>
    <lineage>
        <taxon>Eukaryota</taxon>
        <taxon>Fungi</taxon>
        <taxon>Dikarya</taxon>
        <taxon>Ascomycota</taxon>
        <taxon>Pezizomycotina</taxon>
        <taxon>Dothideomycetes</taxon>
        <taxon>Dothideomycetidae</taxon>
        <taxon>Mycosphaerellales</taxon>
        <taxon>Teratosphaeriaceae</taxon>
        <taxon>Friedmanniomyces</taxon>
    </lineage>
</organism>
<dbReference type="Proteomes" id="UP001175353">
    <property type="component" value="Unassembled WGS sequence"/>
</dbReference>
<evidence type="ECO:0000313" key="3">
    <source>
        <dbReference type="Proteomes" id="UP001175353"/>
    </source>
</evidence>
<feature type="region of interest" description="Disordered" evidence="1">
    <location>
        <begin position="85"/>
        <end position="132"/>
    </location>
</feature>
<comment type="caution">
    <text evidence="2">The sequence shown here is derived from an EMBL/GenBank/DDBJ whole genome shotgun (WGS) entry which is preliminary data.</text>
</comment>